<name>A0A7U8C574_NEPCE</name>
<proteinExistence type="predicted"/>
<dbReference type="AlphaFoldDB" id="A0A7U8C574"/>
<protein>
    <submittedName>
        <fullName evidence="1">Uncharacterized protein</fullName>
    </submittedName>
</protein>
<gene>
    <name evidence="1" type="ORF">MED92_04357</name>
</gene>
<dbReference type="Proteomes" id="UP000002171">
    <property type="component" value="Unassembled WGS sequence"/>
</dbReference>
<sequence length="22" mass="2573">MKAIKKKTEPKRFGFLFFLAAT</sequence>
<comment type="caution">
    <text evidence="1">The sequence shown here is derived from an EMBL/GenBank/DDBJ whole genome shotgun (WGS) entry which is preliminary data.</text>
</comment>
<keyword evidence="2" id="KW-1185">Reference proteome</keyword>
<accession>A0A7U8C574</accession>
<organism evidence="1 2">
    <name type="scientific">Neptuniibacter caesariensis</name>
    <dbReference type="NCBI Taxonomy" id="207954"/>
    <lineage>
        <taxon>Bacteria</taxon>
        <taxon>Pseudomonadati</taxon>
        <taxon>Pseudomonadota</taxon>
        <taxon>Gammaproteobacteria</taxon>
        <taxon>Oceanospirillales</taxon>
        <taxon>Oceanospirillaceae</taxon>
        <taxon>Neptuniibacter</taxon>
    </lineage>
</organism>
<dbReference type="EMBL" id="AAOW01000006">
    <property type="protein sequence ID" value="EAR61800.1"/>
    <property type="molecule type" value="Genomic_DNA"/>
</dbReference>
<evidence type="ECO:0000313" key="2">
    <source>
        <dbReference type="Proteomes" id="UP000002171"/>
    </source>
</evidence>
<reference evidence="1 2" key="1">
    <citation type="submission" date="2006-02" db="EMBL/GenBank/DDBJ databases">
        <authorList>
            <person name="Pinhassi J."/>
            <person name="Pedros-Alio C."/>
            <person name="Ferriera S."/>
            <person name="Johnson J."/>
            <person name="Kravitz S."/>
            <person name="Halpern A."/>
            <person name="Remington K."/>
            <person name="Beeson K."/>
            <person name="Tran B."/>
            <person name="Rogers Y.-H."/>
            <person name="Friedman R."/>
            <person name="Venter J.C."/>
        </authorList>
    </citation>
    <scope>NUCLEOTIDE SEQUENCE [LARGE SCALE GENOMIC DNA]</scope>
    <source>
        <strain evidence="1 2">MED92</strain>
    </source>
</reference>
<evidence type="ECO:0000313" key="1">
    <source>
        <dbReference type="EMBL" id="EAR61800.1"/>
    </source>
</evidence>